<dbReference type="Proteomes" id="UP000298663">
    <property type="component" value="Unassembled WGS sequence"/>
</dbReference>
<evidence type="ECO:0000313" key="2">
    <source>
        <dbReference type="Proteomes" id="UP000298663"/>
    </source>
</evidence>
<evidence type="ECO:0000313" key="1">
    <source>
        <dbReference type="EMBL" id="TKR92627.1"/>
    </source>
</evidence>
<dbReference type="AlphaFoldDB" id="A0A4U5P8N4"/>
<reference evidence="1 2" key="1">
    <citation type="journal article" date="2015" name="Genome Biol.">
        <title>Comparative genomics of Steinernema reveals deeply conserved gene regulatory networks.</title>
        <authorList>
            <person name="Dillman A.R."/>
            <person name="Macchietto M."/>
            <person name="Porter C.F."/>
            <person name="Rogers A."/>
            <person name="Williams B."/>
            <person name="Antoshechkin I."/>
            <person name="Lee M.M."/>
            <person name="Goodwin Z."/>
            <person name="Lu X."/>
            <person name="Lewis E.E."/>
            <person name="Goodrich-Blair H."/>
            <person name="Stock S.P."/>
            <person name="Adams B.J."/>
            <person name="Sternberg P.W."/>
            <person name="Mortazavi A."/>
        </authorList>
    </citation>
    <scope>NUCLEOTIDE SEQUENCE [LARGE SCALE GENOMIC DNA]</scope>
    <source>
        <strain evidence="1 2">ALL</strain>
    </source>
</reference>
<name>A0A4U5P8N4_STECR</name>
<proteinExistence type="predicted"/>
<protein>
    <submittedName>
        <fullName evidence="1">Uncharacterized protein</fullName>
    </submittedName>
</protein>
<accession>A0A4U5P8N4</accession>
<organism evidence="1 2">
    <name type="scientific">Steinernema carpocapsae</name>
    <name type="common">Entomopathogenic nematode</name>
    <dbReference type="NCBI Taxonomy" id="34508"/>
    <lineage>
        <taxon>Eukaryota</taxon>
        <taxon>Metazoa</taxon>
        <taxon>Ecdysozoa</taxon>
        <taxon>Nematoda</taxon>
        <taxon>Chromadorea</taxon>
        <taxon>Rhabditida</taxon>
        <taxon>Tylenchina</taxon>
        <taxon>Panagrolaimomorpha</taxon>
        <taxon>Strongyloidoidea</taxon>
        <taxon>Steinernematidae</taxon>
        <taxon>Steinernema</taxon>
    </lineage>
</organism>
<sequence length="182" mass="20708">MGDFAEITAAVYEANSLEELHGIRRDILRCVRDLADLSKENVQKVRLMEEQKSVSDLQLVDQLNQTREETKLWKEGCDDRLVTLNDDREDLIKLLTLLNEERQVEMENLNASSKKIQTGLATIVNTAKNLQKSADKGPVKKLLEYVTEVHNCLQICETQQVEESTSMYSSGSSLRFSQSSKE</sequence>
<gene>
    <name evidence="1" type="ORF">L596_007245</name>
</gene>
<comment type="caution">
    <text evidence="1">The sequence shown here is derived from an EMBL/GenBank/DDBJ whole genome shotgun (WGS) entry which is preliminary data.</text>
</comment>
<dbReference type="EMBL" id="AZBU02000002">
    <property type="protein sequence ID" value="TKR92627.1"/>
    <property type="molecule type" value="Genomic_DNA"/>
</dbReference>
<keyword evidence="2" id="KW-1185">Reference proteome</keyword>
<dbReference type="OrthoDB" id="10634124at2759"/>
<reference evidence="1 2" key="2">
    <citation type="journal article" date="2019" name="G3 (Bethesda)">
        <title>Hybrid Assembly of the Genome of the Entomopathogenic Nematode Steinernema carpocapsae Identifies the X-Chromosome.</title>
        <authorList>
            <person name="Serra L."/>
            <person name="Macchietto M."/>
            <person name="Macias-Munoz A."/>
            <person name="McGill C.J."/>
            <person name="Rodriguez I.M."/>
            <person name="Rodriguez B."/>
            <person name="Murad R."/>
            <person name="Mortazavi A."/>
        </authorList>
    </citation>
    <scope>NUCLEOTIDE SEQUENCE [LARGE SCALE GENOMIC DNA]</scope>
    <source>
        <strain evidence="1 2">ALL</strain>
    </source>
</reference>